<feature type="transmembrane region" description="Helical" evidence="6">
    <location>
        <begin position="21"/>
        <end position="42"/>
    </location>
</feature>
<reference evidence="9 10" key="1">
    <citation type="submission" date="2021-11" db="EMBL/GenBank/DDBJ databases">
        <title>Genomic of Niabella pedocola.</title>
        <authorList>
            <person name="Wu T."/>
        </authorList>
    </citation>
    <scope>NUCLEOTIDE SEQUENCE [LARGE SCALE GENOMIC DNA]</scope>
    <source>
        <strain evidence="9 10">JCM 31011</strain>
    </source>
</reference>
<evidence type="ECO:0000256" key="2">
    <source>
        <dbReference type="ARBA" id="ARBA00022475"/>
    </source>
</evidence>
<sequence>MISNYFKVAWRNLWKHKIFTAINMIGLALGTGVSLVILLFVMHERSFDAFHSRNIYRLNEVQKQEGLASPQKVPISMFPMGPTMKHEFPEIVNFTRVRRSEKYQATYGETRLELPRVFFVDTAFLEMFDFKLLSGDRDRVLQQPLSAVITESAARRIFGTENPVGKRIMHYGGDTASLMVTGVLQDIPLNSHMQFDLLVSFATDYKQRMMNNWGGNGWVTYFELAPHTDIRALEDKFPAYLKKYLSIEDRWKNYELFLLPLKDIHAKTGDIVLDVVNYRKFDKKYTDLFFVVALVILIIACINFMNLSTARSAERAREVGIRKTAGARRVQLGLQFIAESVLLCVLAITIAAGCITLFLPKINLLIDRNLSLQLLNGHTWLALLSGAVLIGVLSGLYPAIYLSSFAPVKVLKGSVQTGRNKSVLRNALVVIQFASAVFLIVTTIFAVRQLKFMQEQDPGFNRDQVLTIRMNGIAYKQYDILKEELLRNSNITGVTGAQDQLGGHLDQSGVGFTAPEAPVRVISATRLIVDRNYLDLYKIPLVAGSNFSPDPSLRGREYIINETLARELLKELPHATMNDLLGNKFGFDSLGRIVGIARDFNFNSLHHKIETLFLLNQKDFGFSTLSVKLNGRQARSVLPFIKSVWTKHCPDQVLEYQFLDDHFAEVYRSDKQVSTIMGILATLAILISCMGLFGLASYAAERRTKEIGIRKVLGASVQGVVALLSAGFLKHVLVAILIACPLAWIGMRKWLEDYAYRIDLGWWVFLLAGLLAVGIALMTIGFQVFRAARANPVKALRSE</sequence>
<keyword evidence="3 6" id="KW-0812">Transmembrane</keyword>
<evidence type="ECO:0000256" key="1">
    <source>
        <dbReference type="ARBA" id="ARBA00004651"/>
    </source>
</evidence>
<evidence type="ECO:0000313" key="9">
    <source>
        <dbReference type="EMBL" id="MCD2421343.1"/>
    </source>
</evidence>
<feature type="transmembrane region" description="Helical" evidence="6">
    <location>
        <begin position="288"/>
        <end position="307"/>
    </location>
</feature>
<feature type="transmembrane region" description="Helical" evidence="6">
    <location>
        <begin position="676"/>
        <end position="699"/>
    </location>
</feature>
<feature type="domain" description="MacB-like periplasmic core" evidence="8">
    <location>
        <begin position="20"/>
        <end position="237"/>
    </location>
</feature>
<feature type="domain" description="ABC3 transporter permease C-terminal" evidence="7">
    <location>
        <begin position="291"/>
        <end position="405"/>
    </location>
</feature>
<dbReference type="InterPro" id="IPR050250">
    <property type="entry name" value="Macrolide_Exporter_MacB"/>
</dbReference>
<dbReference type="InterPro" id="IPR003838">
    <property type="entry name" value="ABC3_permease_C"/>
</dbReference>
<comment type="caution">
    <text evidence="9">The sequence shown here is derived from an EMBL/GenBank/DDBJ whole genome shotgun (WGS) entry which is preliminary data.</text>
</comment>
<feature type="domain" description="ABC3 transporter permease C-terminal" evidence="7">
    <location>
        <begin position="679"/>
        <end position="792"/>
    </location>
</feature>
<dbReference type="PANTHER" id="PTHR30572">
    <property type="entry name" value="MEMBRANE COMPONENT OF TRANSPORTER-RELATED"/>
    <property type="match status" value="1"/>
</dbReference>
<dbReference type="PANTHER" id="PTHR30572:SF18">
    <property type="entry name" value="ABC-TYPE MACROLIDE FAMILY EXPORT SYSTEM PERMEASE COMPONENT 2"/>
    <property type="match status" value="1"/>
</dbReference>
<keyword evidence="2" id="KW-1003">Cell membrane</keyword>
<dbReference type="InterPro" id="IPR025857">
    <property type="entry name" value="MacB_PCD"/>
</dbReference>
<accession>A0ABS8PM77</accession>
<organism evidence="9 10">
    <name type="scientific">Niabella pedocola</name>
    <dbReference type="NCBI Taxonomy" id="1752077"/>
    <lineage>
        <taxon>Bacteria</taxon>
        <taxon>Pseudomonadati</taxon>
        <taxon>Bacteroidota</taxon>
        <taxon>Chitinophagia</taxon>
        <taxon>Chitinophagales</taxon>
        <taxon>Chitinophagaceae</taxon>
        <taxon>Niabella</taxon>
    </lineage>
</organism>
<proteinExistence type="predicted"/>
<name>A0ABS8PM77_9BACT</name>
<feature type="transmembrane region" description="Helical" evidence="6">
    <location>
        <begin position="423"/>
        <end position="447"/>
    </location>
</feature>
<dbReference type="RefSeq" id="WP_231002249.1">
    <property type="nucleotide sequence ID" value="NZ_JAJNEC010000002.1"/>
</dbReference>
<evidence type="ECO:0000259" key="8">
    <source>
        <dbReference type="Pfam" id="PF12704"/>
    </source>
</evidence>
<keyword evidence="4 6" id="KW-1133">Transmembrane helix</keyword>
<evidence type="ECO:0000256" key="5">
    <source>
        <dbReference type="ARBA" id="ARBA00023136"/>
    </source>
</evidence>
<keyword evidence="5 6" id="KW-0472">Membrane</keyword>
<evidence type="ECO:0000313" key="10">
    <source>
        <dbReference type="Proteomes" id="UP001199816"/>
    </source>
</evidence>
<feature type="transmembrane region" description="Helical" evidence="6">
    <location>
        <begin position="379"/>
        <end position="402"/>
    </location>
</feature>
<feature type="transmembrane region" description="Helical" evidence="6">
    <location>
        <begin position="336"/>
        <end position="359"/>
    </location>
</feature>
<feature type="transmembrane region" description="Helical" evidence="6">
    <location>
        <begin position="720"/>
        <end position="745"/>
    </location>
</feature>
<evidence type="ECO:0000259" key="7">
    <source>
        <dbReference type="Pfam" id="PF02687"/>
    </source>
</evidence>
<dbReference type="Pfam" id="PF02687">
    <property type="entry name" value="FtsX"/>
    <property type="match status" value="2"/>
</dbReference>
<gene>
    <name evidence="9" type="ORF">LQ567_01115</name>
</gene>
<evidence type="ECO:0000256" key="6">
    <source>
        <dbReference type="SAM" id="Phobius"/>
    </source>
</evidence>
<protein>
    <submittedName>
        <fullName evidence="9">ABC transporter permease</fullName>
    </submittedName>
</protein>
<dbReference type="Pfam" id="PF12704">
    <property type="entry name" value="MacB_PCD"/>
    <property type="match status" value="1"/>
</dbReference>
<dbReference type="Proteomes" id="UP001199816">
    <property type="component" value="Unassembled WGS sequence"/>
</dbReference>
<dbReference type="EMBL" id="JAJNEC010000002">
    <property type="protein sequence ID" value="MCD2421343.1"/>
    <property type="molecule type" value="Genomic_DNA"/>
</dbReference>
<feature type="transmembrane region" description="Helical" evidence="6">
    <location>
        <begin position="760"/>
        <end position="785"/>
    </location>
</feature>
<evidence type="ECO:0000256" key="3">
    <source>
        <dbReference type="ARBA" id="ARBA00022692"/>
    </source>
</evidence>
<comment type="subcellular location">
    <subcellularLocation>
        <location evidence="1">Cell membrane</location>
        <topology evidence="1">Multi-pass membrane protein</topology>
    </subcellularLocation>
</comment>
<keyword evidence="10" id="KW-1185">Reference proteome</keyword>
<evidence type="ECO:0000256" key="4">
    <source>
        <dbReference type="ARBA" id="ARBA00022989"/>
    </source>
</evidence>